<feature type="compositionally biased region" description="Basic and acidic residues" evidence="6">
    <location>
        <begin position="685"/>
        <end position="737"/>
    </location>
</feature>
<feature type="domain" description="PCI" evidence="7">
    <location>
        <begin position="103"/>
        <end position="282"/>
    </location>
</feature>
<feature type="compositionally biased region" description="Basic and acidic residues" evidence="6">
    <location>
        <begin position="594"/>
        <end position="664"/>
    </location>
</feature>
<evidence type="ECO:0000256" key="4">
    <source>
        <dbReference type="ARBA" id="ARBA00022884"/>
    </source>
</evidence>
<dbReference type="GO" id="GO:0071541">
    <property type="term" value="C:eukaryotic translation initiation factor 3 complex, eIF3m"/>
    <property type="evidence" value="ECO:0007669"/>
    <property type="project" value="TreeGrafter"/>
</dbReference>
<dbReference type="FunFam" id="1.25.40.860:FF:000007">
    <property type="entry name" value="Eukaryotic translation initiation factor 3 subunit A"/>
    <property type="match status" value="1"/>
</dbReference>
<comment type="subcellular location">
    <subcellularLocation>
        <location evidence="1">Cytoplasm</location>
    </subcellularLocation>
</comment>
<dbReference type="InterPro" id="IPR054711">
    <property type="entry name" value="eIF3a_PCI_TPR-like"/>
</dbReference>
<evidence type="ECO:0000256" key="2">
    <source>
        <dbReference type="ARBA" id="ARBA00022490"/>
    </source>
</evidence>
<dbReference type="SMART" id="SM00088">
    <property type="entry name" value="PINT"/>
    <property type="match status" value="1"/>
</dbReference>
<keyword evidence="9" id="KW-1185">Reference proteome</keyword>
<dbReference type="AlphaFoldDB" id="A0A7T8GQ57"/>
<dbReference type="Gene3D" id="1.25.40.860">
    <property type="match status" value="2"/>
</dbReference>
<dbReference type="OrthoDB" id="18884at2759"/>
<keyword evidence="5" id="KW-0648">Protein biosynthesis</keyword>
<dbReference type="PROSITE" id="PS50250">
    <property type="entry name" value="PCI"/>
    <property type="match status" value="1"/>
</dbReference>
<dbReference type="InterPro" id="IPR000717">
    <property type="entry name" value="PCI_dom"/>
</dbReference>
<dbReference type="Pfam" id="PF01399">
    <property type="entry name" value="PCI"/>
    <property type="match status" value="1"/>
</dbReference>
<dbReference type="GO" id="GO:0002188">
    <property type="term" value="P:translation reinitiation"/>
    <property type="evidence" value="ECO:0007669"/>
    <property type="project" value="TreeGrafter"/>
</dbReference>
<dbReference type="GO" id="GO:0071540">
    <property type="term" value="C:eukaryotic translation initiation factor 3 complex, eIF3e"/>
    <property type="evidence" value="ECO:0007669"/>
    <property type="project" value="TreeGrafter"/>
</dbReference>
<keyword evidence="2" id="KW-0963">Cytoplasm</keyword>
<dbReference type="Gene3D" id="4.10.860.10">
    <property type="entry name" value="UVR domain"/>
    <property type="match status" value="1"/>
</dbReference>
<dbReference type="EMBL" id="CP045907">
    <property type="protein sequence ID" value="QQP35662.1"/>
    <property type="molecule type" value="Genomic_DNA"/>
</dbReference>
<sequence length="737" mass="87293">MSLDLTSVETQQLNLDTRLVQLDFAIQLELWHEAYKAVEDIHGLMTFSKKTFQPKTMSNYYQKLALVFWKSGYHLFHATAILKHFQLSRDMKKNLSPEELGKMASRVLIAVLATPLSDTRPEFDQFIEMEYSPQDKVVRLSLLLGLSQPPTRSSLIKDILRSGILQAALPEMQDLYQHLEVDFEPMKLCDRIQSFADTVCSSDELSFLEQYLHTLKDITLVRLLKQVSQIYSSICFNRLLELAPFSSPFALERIIVECARFNDLQVRIDHRSRTLHFGSELSEVSGGKEEDGPHLQDMPSEQIRNQLMVMTSVLERSVHVIAPDKMKVENNALRSKIIEAYQHSKVRDHERILLRQKAIENRKEYLEKKAYELAVEEENKKEAALREAQLLEEKRLEAEKEEREKRKMEEEIKQIQQRHMRDRMSQIAQTEIGKKVLDKLDENEIENLDADQIMAKQVSELEKERKELIARLKTQERKWITWNGPRDKKRSLFFKSSSKRILKMTRYVFWNEKEADRIHEAKEDRKVSLEHKGRLSRMKEDKDVYLGNLLKERRSIFEKKCEEFNKFLEGERLKRLAARKKIREAERRESWIKEKEAEAQRRRDAEMEEERRLETERLLKEEEAWHEKKKELDAIEAKKQEREKQIEEKMMAAEEKLRAERAEQQQKMTQRPREDPSADDSSNWRSEKRGDDRKKDMSRTDLEGRDDQNKRRDFGGRRDFGDGPRRDLGDRDGAEEI</sequence>
<proteinExistence type="predicted"/>
<name>A0A7T8GQ57_CALRO</name>
<protein>
    <submittedName>
        <fullName evidence="8">Eukaryotic translation initiation factor 3 subunit A</fullName>
    </submittedName>
</protein>
<accession>A0A7T8GQ57</accession>
<evidence type="ECO:0000256" key="6">
    <source>
        <dbReference type="SAM" id="MobiDB-lite"/>
    </source>
</evidence>
<dbReference type="Pfam" id="PF22591">
    <property type="entry name" value="eIF3a_PCI_TPR-like"/>
    <property type="match status" value="1"/>
</dbReference>
<dbReference type="GO" id="GO:0003743">
    <property type="term" value="F:translation initiation factor activity"/>
    <property type="evidence" value="ECO:0007669"/>
    <property type="project" value="UniProtKB-KW"/>
</dbReference>
<evidence type="ECO:0000313" key="9">
    <source>
        <dbReference type="Proteomes" id="UP000595437"/>
    </source>
</evidence>
<dbReference type="PANTHER" id="PTHR14005:SF0">
    <property type="entry name" value="EUKARYOTIC TRANSLATION INITIATION FACTOR 3 SUBUNIT A"/>
    <property type="match status" value="1"/>
</dbReference>
<dbReference type="FunFam" id="4.10.860.10:FF:000001">
    <property type="entry name" value="Eukaryotic translation initiation factor 3 subunit A"/>
    <property type="match status" value="1"/>
</dbReference>
<reference evidence="9" key="1">
    <citation type="submission" date="2021-01" db="EMBL/GenBank/DDBJ databases">
        <title>Caligus Genome Assembly.</title>
        <authorList>
            <person name="Gallardo-Escarate C."/>
        </authorList>
    </citation>
    <scope>NUCLEOTIDE SEQUENCE [LARGE SCALE GENOMIC DNA]</scope>
</reference>
<gene>
    <name evidence="8" type="ORF">FKW44_023948</name>
</gene>
<evidence type="ECO:0000256" key="5">
    <source>
        <dbReference type="ARBA" id="ARBA00022917"/>
    </source>
</evidence>
<keyword evidence="4" id="KW-0694">RNA-binding</keyword>
<dbReference type="GO" id="GO:0001732">
    <property type="term" value="P:formation of cytoplasmic translation initiation complex"/>
    <property type="evidence" value="ECO:0007669"/>
    <property type="project" value="TreeGrafter"/>
</dbReference>
<evidence type="ECO:0000256" key="3">
    <source>
        <dbReference type="ARBA" id="ARBA00022540"/>
    </source>
</evidence>
<dbReference type="Proteomes" id="UP000595437">
    <property type="component" value="Chromosome 18"/>
</dbReference>
<dbReference type="GO" id="GO:0003729">
    <property type="term" value="F:mRNA binding"/>
    <property type="evidence" value="ECO:0007669"/>
    <property type="project" value="TreeGrafter"/>
</dbReference>
<organism evidence="8 9">
    <name type="scientific">Caligus rogercresseyi</name>
    <name type="common">Sea louse</name>
    <dbReference type="NCBI Taxonomy" id="217165"/>
    <lineage>
        <taxon>Eukaryota</taxon>
        <taxon>Metazoa</taxon>
        <taxon>Ecdysozoa</taxon>
        <taxon>Arthropoda</taxon>
        <taxon>Crustacea</taxon>
        <taxon>Multicrustacea</taxon>
        <taxon>Hexanauplia</taxon>
        <taxon>Copepoda</taxon>
        <taxon>Siphonostomatoida</taxon>
        <taxon>Caligidae</taxon>
        <taxon>Caligus</taxon>
    </lineage>
</organism>
<keyword evidence="3 8" id="KW-0396">Initiation factor</keyword>
<evidence type="ECO:0000256" key="1">
    <source>
        <dbReference type="ARBA" id="ARBA00004496"/>
    </source>
</evidence>
<feature type="region of interest" description="Disordered" evidence="6">
    <location>
        <begin position="407"/>
        <end position="426"/>
    </location>
</feature>
<dbReference type="GO" id="GO:0043614">
    <property type="term" value="C:multi-eIF complex"/>
    <property type="evidence" value="ECO:0007669"/>
    <property type="project" value="TreeGrafter"/>
</dbReference>
<dbReference type="PANTHER" id="PTHR14005">
    <property type="entry name" value="EUKARYOTIC TRANSLATION INITIATION FACTOR 3, THETA SUBUNIT"/>
    <property type="match status" value="1"/>
</dbReference>
<evidence type="ECO:0000313" key="8">
    <source>
        <dbReference type="EMBL" id="QQP35662.1"/>
    </source>
</evidence>
<evidence type="ECO:0000259" key="7">
    <source>
        <dbReference type="PROSITE" id="PS50250"/>
    </source>
</evidence>
<dbReference type="InterPro" id="IPR027512">
    <property type="entry name" value="EIF3A"/>
</dbReference>
<feature type="region of interest" description="Disordered" evidence="6">
    <location>
        <begin position="594"/>
        <end position="737"/>
    </location>
</feature>